<dbReference type="GO" id="GO:0006412">
    <property type="term" value="P:translation"/>
    <property type="evidence" value="ECO:0007669"/>
    <property type="project" value="UniProtKB-UniRule"/>
</dbReference>
<dbReference type="AlphaFoldDB" id="A0A1L2JME9"/>
<dbReference type="SUPFAM" id="SSF50249">
    <property type="entry name" value="Nucleic acid-binding proteins"/>
    <property type="match status" value="1"/>
</dbReference>
<dbReference type="EMBL" id="KX765088">
    <property type="protein sequence ID" value="AOZ56174.1"/>
    <property type="molecule type" value="Genomic_DNA"/>
</dbReference>
<evidence type="ECO:0000256" key="2">
    <source>
        <dbReference type="ARBA" id="ARBA00022980"/>
    </source>
</evidence>
<evidence type="ECO:0000313" key="6">
    <source>
        <dbReference type="EMBL" id="AOZ56174.1"/>
    </source>
</evidence>
<evidence type="ECO:0000256" key="3">
    <source>
        <dbReference type="ARBA" id="ARBA00023274"/>
    </source>
</evidence>
<accession>A0A1L2JME9</accession>
<dbReference type="InterPro" id="IPR000289">
    <property type="entry name" value="Ribosomal_eS28"/>
</dbReference>
<dbReference type="FunFam" id="2.40.50.140:FF:000145">
    <property type="entry name" value="30S ribosomal protein S28e"/>
    <property type="match status" value="1"/>
</dbReference>
<keyword evidence="3 5" id="KW-0687">Ribonucleoprotein</keyword>
<reference evidence="6" key="1">
    <citation type="journal article" date="2017" name="Nature">
        <title>Metagenomic exploration of ASGARD archaea illuminates the origin of cellular complexity in eukaryotes.</title>
        <authorList>
            <person name="Zaremba-Niedzwiedzka K."/>
            <person name="Caceres E.F."/>
            <person name="Saw J.H.W."/>
            <person name="Backstrom D."/>
            <person name="Juzokaite L."/>
            <person name="Vancaester E."/>
            <person name="Seitz K.W."/>
            <person name="Anantharaman K."/>
            <person name="Starnawski P."/>
            <person name="Kjeldsen K.U."/>
            <person name="Stott M.B."/>
            <person name="Nunoura T."/>
            <person name="Banfield J.F."/>
            <person name="Schramm A."/>
            <person name="Baker B.J."/>
            <person name="Spang A."/>
            <person name="Ettema T.J.G."/>
        </authorList>
    </citation>
    <scope>NUCLEOTIDE SEQUENCE</scope>
    <source>
        <strain evidence="6">TIV_1</strain>
    </source>
</reference>
<dbReference type="InterPro" id="IPR012340">
    <property type="entry name" value="NA-bd_OB-fold"/>
</dbReference>
<dbReference type="NCBIfam" id="NF003080">
    <property type="entry name" value="PRK04007.1"/>
    <property type="match status" value="1"/>
</dbReference>
<keyword evidence="2 5" id="KW-0689">Ribosomal protein</keyword>
<proteinExistence type="inferred from homology"/>
<dbReference type="GO" id="GO:0000028">
    <property type="term" value="P:ribosomal small subunit assembly"/>
    <property type="evidence" value="ECO:0007669"/>
    <property type="project" value="TreeGrafter"/>
</dbReference>
<dbReference type="PANTHER" id="PTHR10769">
    <property type="entry name" value="40S RIBOSOMAL PROTEIN S28"/>
    <property type="match status" value="1"/>
</dbReference>
<dbReference type="PANTHER" id="PTHR10769:SF3">
    <property type="entry name" value="SMALL RIBOSOMAL SUBUNIT PROTEIN ES28"/>
    <property type="match status" value="1"/>
</dbReference>
<dbReference type="GO" id="GO:0003735">
    <property type="term" value="F:structural constituent of ribosome"/>
    <property type="evidence" value="ECO:0007669"/>
    <property type="project" value="InterPro"/>
</dbReference>
<evidence type="ECO:0000256" key="4">
    <source>
        <dbReference type="ARBA" id="ARBA00035146"/>
    </source>
</evidence>
<dbReference type="HAMAP" id="MF_00292">
    <property type="entry name" value="Ribosomal_eS28"/>
    <property type="match status" value="1"/>
</dbReference>
<evidence type="ECO:0000256" key="1">
    <source>
        <dbReference type="ARBA" id="ARBA00005943"/>
    </source>
</evidence>
<gene>
    <name evidence="5" type="primary">rps28e</name>
</gene>
<dbReference type="Gene3D" id="2.40.50.140">
    <property type="entry name" value="Nucleic acid-binding proteins"/>
    <property type="match status" value="1"/>
</dbReference>
<dbReference type="CDD" id="cd04457">
    <property type="entry name" value="S1_S28E"/>
    <property type="match status" value="1"/>
</dbReference>
<comment type="similarity">
    <text evidence="1 5">Belongs to the eukaryotic ribosomal protein eS28 family.</text>
</comment>
<dbReference type="GO" id="GO:0030490">
    <property type="term" value="P:maturation of SSU-rRNA"/>
    <property type="evidence" value="ECO:0007669"/>
    <property type="project" value="TreeGrafter"/>
</dbReference>
<protein>
    <recommendedName>
        <fullName evidence="4 5">Small ribosomal subunit protein eS28</fullName>
    </recommendedName>
</protein>
<sequence>MPENGGCYAEVIEIIGRMGIAGDITQVRVKLLEGENKGRVLTRNVKGPVKEGDILILMETETEAKKLKPR</sequence>
<evidence type="ECO:0000256" key="5">
    <source>
        <dbReference type="HAMAP-Rule" id="MF_00292"/>
    </source>
</evidence>
<organism evidence="6">
    <name type="scientific">uncultured korarchaeote</name>
    <dbReference type="NCBI Taxonomy" id="161241"/>
    <lineage>
        <taxon>Archaea</taxon>
        <taxon>Thermoproteota</taxon>
        <taxon>environmental samples</taxon>
    </lineage>
</organism>
<dbReference type="Pfam" id="PF01200">
    <property type="entry name" value="Ribosomal_S28e"/>
    <property type="match status" value="1"/>
</dbReference>
<dbReference type="GO" id="GO:0022627">
    <property type="term" value="C:cytosolic small ribosomal subunit"/>
    <property type="evidence" value="ECO:0007669"/>
    <property type="project" value="TreeGrafter"/>
</dbReference>
<name>A0A1L2JME9_9CREN</name>